<organism evidence="2 3">
    <name type="scientific">Pogonophryne albipinna</name>
    <dbReference type="NCBI Taxonomy" id="1090488"/>
    <lineage>
        <taxon>Eukaryota</taxon>
        <taxon>Metazoa</taxon>
        <taxon>Chordata</taxon>
        <taxon>Craniata</taxon>
        <taxon>Vertebrata</taxon>
        <taxon>Euteleostomi</taxon>
        <taxon>Actinopterygii</taxon>
        <taxon>Neopterygii</taxon>
        <taxon>Teleostei</taxon>
        <taxon>Neoteleostei</taxon>
        <taxon>Acanthomorphata</taxon>
        <taxon>Eupercaria</taxon>
        <taxon>Perciformes</taxon>
        <taxon>Notothenioidei</taxon>
        <taxon>Pogonophryne</taxon>
    </lineage>
</organism>
<evidence type="ECO:0000259" key="1">
    <source>
        <dbReference type="PROSITE" id="PS50234"/>
    </source>
</evidence>
<dbReference type="AlphaFoldDB" id="A0AAD6ALN0"/>
<dbReference type="EMBL" id="JAPTMU010000019">
    <property type="protein sequence ID" value="KAJ4927039.1"/>
    <property type="molecule type" value="Genomic_DNA"/>
</dbReference>
<dbReference type="InterPro" id="IPR036465">
    <property type="entry name" value="vWFA_dom_sf"/>
</dbReference>
<dbReference type="PANTHER" id="PTHR10338:SF115">
    <property type="entry name" value="INTER-ALPHA-TRYPSIN INHIBITOR HEAVY CHAIN H3"/>
    <property type="match status" value="1"/>
</dbReference>
<dbReference type="Pfam" id="PF00092">
    <property type="entry name" value="VWA"/>
    <property type="match status" value="1"/>
</dbReference>
<dbReference type="PROSITE" id="PS50234">
    <property type="entry name" value="VWFA"/>
    <property type="match status" value="1"/>
</dbReference>
<proteinExistence type="predicted"/>
<dbReference type="SUPFAM" id="SSF53300">
    <property type="entry name" value="vWA-like"/>
    <property type="match status" value="1"/>
</dbReference>
<name>A0AAD6ALN0_9TELE</name>
<protein>
    <recommendedName>
        <fullName evidence="1">VWFA domain-containing protein</fullName>
    </recommendedName>
</protein>
<keyword evidence="3" id="KW-1185">Reference proteome</keyword>
<dbReference type="Gene3D" id="3.40.50.410">
    <property type="entry name" value="von Willebrand factor, type A domain"/>
    <property type="match status" value="1"/>
</dbReference>
<dbReference type="InterPro" id="IPR050934">
    <property type="entry name" value="ITIH"/>
</dbReference>
<gene>
    <name evidence="2" type="ORF">JOQ06_014779</name>
</gene>
<sequence length="115" mass="12875">MLVKDRQEEKLPERSIDMIILLTDGMPNAGVSNIGEIQTNVHSAMGGNMSLFCLGFGNDVDYSFLDVMSKQNKGMARRIYEGSDAAVQLQGFYEEVASPLLLEVDLRYPRTQWTP</sequence>
<comment type="caution">
    <text evidence="2">The sequence shown here is derived from an EMBL/GenBank/DDBJ whole genome shotgun (WGS) entry which is preliminary data.</text>
</comment>
<accession>A0AAD6ALN0</accession>
<dbReference type="InterPro" id="IPR002035">
    <property type="entry name" value="VWF_A"/>
</dbReference>
<dbReference type="PANTHER" id="PTHR10338">
    <property type="entry name" value="INTER-ALPHA-TRYPSIN INHIBITOR HEAVY CHAIN FAMILY MEMBER"/>
    <property type="match status" value="1"/>
</dbReference>
<evidence type="ECO:0000313" key="3">
    <source>
        <dbReference type="Proteomes" id="UP001219934"/>
    </source>
</evidence>
<dbReference type="Proteomes" id="UP001219934">
    <property type="component" value="Unassembled WGS sequence"/>
</dbReference>
<reference evidence="2" key="1">
    <citation type="submission" date="2022-11" db="EMBL/GenBank/DDBJ databases">
        <title>Chromosome-level genome of Pogonophryne albipinna.</title>
        <authorList>
            <person name="Jo E."/>
        </authorList>
    </citation>
    <scope>NUCLEOTIDE SEQUENCE</scope>
    <source>
        <strain evidence="2">SGF0006</strain>
        <tissue evidence="2">Muscle</tissue>
    </source>
</reference>
<feature type="domain" description="VWFA" evidence="1">
    <location>
        <begin position="1"/>
        <end position="96"/>
    </location>
</feature>
<evidence type="ECO:0000313" key="2">
    <source>
        <dbReference type="EMBL" id="KAJ4927039.1"/>
    </source>
</evidence>